<dbReference type="Pfam" id="PF04657">
    <property type="entry name" value="DMT_YdcZ"/>
    <property type="match status" value="1"/>
</dbReference>
<reference evidence="2 3" key="1">
    <citation type="submission" date="2020-08" db="EMBL/GenBank/DDBJ databases">
        <title>Genomic Encyclopedia of Type Strains, Phase IV (KMG-IV): sequencing the most valuable type-strain genomes for metagenomic binning, comparative biology and taxonomic classification.</title>
        <authorList>
            <person name="Goeker M."/>
        </authorList>
    </citation>
    <scope>NUCLEOTIDE SEQUENCE [LARGE SCALE GENOMIC DNA]</scope>
    <source>
        <strain evidence="2 3">DSM 21458</strain>
    </source>
</reference>
<name>A0A841I1X6_9DEIO</name>
<feature type="transmembrane region" description="Helical" evidence="1">
    <location>
        <begin position="105"/>
        <end position="124"/>
    </location>
</feature>
<evidence type="ECO:0000256" key="1">
    <source>
        <dbReference type="SAM" id="Phobius"/>
    </source>
</evidence>
<dbReference type="InterPro" id="IPR006750">
    <property type="entry name" value="YdcZ"/>
</dbReference>
<feature type="transmembrane region" description="Helical" evidence="1">
    <location>
        <begin position="136"/>
        <end position="153"/>
    </location>
</feature>
<keyword evidence="1" id="KW-0472">Membrane</keyword>
<dbReference type="EMBL" id="JACHHG010000010">
    <property type="protein sequence ID" value="MBB6099263.1"/>
    <property type="molecule type" value="Genomic_DNA"/>
</dbReference>
<evidence type="ECO:0000313" key="2">
    <source>
        <dbReference type="EMBL" id="MBB6099263.1"/>
    </source>
</evidence>
<evidence type="ECO:0000313" key="3">
    <source>
        <dbReference type="Proteomes" id="UP000569951"/>
    </source>
</evidence>
<dbReference type="Proteomes" id="UP000569951">
    <property type="component" value="Unassembled WGS sequence"/>
</dbReference>
<feature type="transmembrane region" description="Helical" evidence="1">
    <location>
        <begin position="45"/>
        <end position="67"/>
    </location>
</feature>
<comment type="caution">
    <text evidence="2">The sequence shown here is derived from an EMBL/GenBank/DDBJ whole genome shotgun (WGS) entry which is preliminary data.</text>
</comment>
<dbReference type="AlphaFoldDB" id="A0A841I1X6"/>
<dbReference type="PANTHER" id="PTHR34821">
    <property type="entry name" value="INNER MEMBRANE PROTEIN YDCZ"/>
    <property type="match status" value="1"/>
</dbReference>
<keyword evidence="1" id="KW-1133">Transmembrane helix</keyword>
<protein>
    <submittedName>
        <fullName evidence="2">Transporter family-2 protein</fullName>
    </submittedName>
</protein>
<sequence length="154" mass="16289">MRRSPILLSRFSLLLVPLAAGALLPVQFALNTRLSTVSESVSFSAAVSYAVGTLVLLLLMFSGRFGRLRPDELRRAPRWAWLGGVLGCAYVVSSMILTARLGTALASSVVIAAQTLTVLTIDHFGAFGLDRRPITLPRALAGAALIAAVALQSL</sequence>
<dbReference type="GO" id="GO:0005886">
    <property type="term" value="C:plasma membrane"/>
    <property type="evidence" value="ECO:0007669"/>
    <property type="project" value="TreeGrafter"/>
</dbReference>
<dbReference type="PANTHER" id="PTHR34821:SF2">
    <property type="entry name" value="INNER MEMBRANE PROTEIN YDCZ"/>
    <property type="match status" value="1"/>
</dbReference>
<keyword evidence="3" id="KW-1185">Reference proteome</keyword>
<accession>A0A841I1X6</accession>
<proteinExistence type="predicted"/>
<feature type="transmembrane region" description="Helical" evidence="1">
    <location>
        <begin position="79"/>
        <end position="99"/>
    </location>
</feature>
<keyword evidence="1" id="KW-0812">Transmembrane</keyword>
<organism evidence="2 3">
    <name type="scientific">Deinobacterium chartae</name>
    <dbReference type="NCBI Taxonomy" id="521158"/>
    <lineage>
        <taxon>Bacteria</taxon>
        <taxon>Thermotogati</taxon>
        <taxon>Deinococcota</taxon>
        <taxon>Deinococci</taxon>
        <taxon>Deinococcales</taxon>
        <taxon>Deinococcaceae</taxon>
        <taxon>Deinobacterium</taxon>
    </lineage>
</organism>
<dbReference type="RefSeq" id="WP_183988016.1">
    <property type="nucleotide sequence ID" value="NZ_JACHHG010000010.1"/>
</dbReference>
<gene>
    <name evidence="2" type="ORF">HNR42_002701</name>
</gene>